<evidence type="ECO:0000256" key="5">
    <source>
        <dbReference type="RuleBase" id="RU004355"/>
    </source>
</evidence>
<dbReference type="Pfam" id="PF02601">
    <property type="entry name" value="Exonuc_VII_L"/>
    <property type="match status" value="1"/>
</dbReference>
<dbReference type="InterPro" id="IPR003753">
    <property type="entry name" value="Exonuc_VII_L"/>
</dbReference>
<comment type="catalytic activity">
    <reaction evidence="5">
        <text>Exonucleolytic cleavage in either 5'- to 3'- or 3'- to 5'-direction to yield nucleoside 5'-phosphates.</text>
        <dbReference type="EC" id="3.1.11.6"/>
    </reaction>
</comment>
<dbReference type="EMBL" id="FXUA01000006">
    <property type="protein sequence ID" value="SMP29836.1"/>
    <property type="molecule type" value="Genomic_DNA"/>
</dbReference>
<comment type="subcellular location">
    <subcellularLocation>
        <location evidence="5">Cytoplasm</location>
    </subcellularLocation>
</comment>
<keyword evidence="9" id="KW-1185">Reference proteome</keyword>
<dbReference type="Pfam" id="PF13742">
    <property type="entry name" value="tRNA_anti_2"/>
    <property type="match status" value="1"/>
</dbReference>
<comment type="similarity">
    <text evidence="5">Belongs to the XseA family.</text>
</comment>
<keyword evidence="2 5" id="KW-0540">Nuclease</keyword>
<dbReference type="InterPro" id="IPR020579">
    <property type="entry name" value="Exonuc_VII_lsu_C"/>
</dbReference>
<proteinExistence type="inferred from homology"/>
<dbReference type="EC" id="3.1.11.6" evidence="5"/>
<gene>
    <name evidence="8" type="ORF">SAMN06265367_106196</name>
</gene>
<evidence type="ECO:0000256" key="1">
    <source>
        <dbReference type="ARBA" id="ARBA00022490"/>
    </source>
</evidence>
<evidence type="ECO:0000313" key="9">
    <source>
        <dbReference type="Proteomes" id="UP001157915"/>
    </source>
</evidence>
<dbReference type="CDD" id="cd04489">
    <property type="entry name" value="ExoVII_LU_OBF"/>
    <property type="match status" value="1"/>
</dbReference>
<dbReference type="RefSeq" id="WP_283413932.1">
    <property type="nucleotide sequence ID" value="NZ_FXUA01000006.1"/>
</dbReference>
<dbReference type="InterPro" id="IPR025824">
    <property type="entry name" value="OB-fold_nuc-bd_dom"/>
</dbReference>
<evidence type="ECO:0000259" key="6">
    <source>
        <dbReference type="Pfam" id="PF02601"/>
    </source>
</evidence>
<evidence type="ECO:0000259" key="7">
    <source>
        <dbReference type="Pfam" id="PF13742"/>
    </source>
</evidence>
<keyword evidence="3 5" id="KW-0378">Hydrolase</keyword>
<evidence type="ECO:0000313" key="8">
    <source>
        <dbReference type="EMBL" id="SMP29836.1"/>
    </source>
</evidence>
<dbReference type="PANTHER" id="PTHR30008:SF0">
    <property type="entry name" value="EXODEOXYRIBONUCLEASE 7 LARGE SUBUNIT"/>
    <property type="match status" value="1"/>
</dbReference>
<feature type="domain" description="OB-fold nucleic acid binding" evidence="7">
    <location>
        <begin position="6"/>
        <end position="111"/>
    </location>
</feature>
<keyword evidence="1" id="KW-0963">Cytoplasm</keyword>
<evidence type="ECO:0000256" key="3">
    <source>
        <dbReference type="ARBA" id="ARBA00022801"/>
    </source>
</evidence>
<dbReference type="NCBIfam" id="TIGR00237">
    <property type="entry name" value="xseA"/>
    <property type="match status" value="1"/>
</dbReference>
<organism evidence="8 9">
    <name type="scientific">Algoriphagus winogradskyi</name>
    <dbReference type="NCBI Taxonomy" id="237017"/>
    <lineage>
        <taxon>Bacteria</taxon>
        <taxon>Pseudomonadati</taxon>
        <taxon>Bacteroidota</taxon>
        <taxon>Cytophagia</taxon>
        <taxon>Cytophagales</taxon>
        <taxon>Cyclobacteriaceae</taxon>
        <taxon>Algoriphagus</taxon>
    </lineage>
</organism>
<dbReference type="Proteomes" id="UP001157915">
    <property type="component" value="Unassembled WGS sequence"/>
</dbReference>
<sequence length="436" mass="48762">MQNARSISELNRLIQLALETELDPVIWVIGEIADFRQAPQGHAYFELVEKQGNTVQAKIKANLWSFAYRAVAARFESITGSSIKNGMKVLAQVAVNFHPVYGLSINVKDIDPSFSLGERARIRQETIDRLSQEGLLRLNGRHILPAVIQRIAIISSPTAAGYGDFVNQLENNAYGYQVYHKLFPSAMQGNEAVVSLTRSLDEIDGLKEELGIEAVVIIRGGGAQLDLDCFDDYRLAAKIANFPLPVLTGIGHERDESIADLVAHTKLKTPTAVAEFLLSGFREFEENLGLAMLRLDRATRQKLAEEQNRIHQTSHQIKALAESRLKLEAEKLNSSITRIRISGRNILQIQENNLASFEKNMIRGLDTFLKKEKQNLDSKESLLRQLDPASILARGYTRSEIYGKPINTAKIQLGDNLQTHTSKYKISSTITQIEEK</sequence>
<protein>
    <recommendedName>
        <fullName evidence="5">Exodeoxyribonuclease 7 large subunit</fullName>
        <ecNumber evidence="5">3.1.11.6</ecNumber>
    </recommendedName>
</protein>
<evidence type="ECO:0000256" key="2">
    <source>
        <dbReference type="ARBA" id="ARBA00022722"/>
    </source>
</evidence>
<keyword evidence="4 5" id="KW-0269">Exonuclease</keyword>
<name>A0ABY1PA71_9BACT</name>
<feature type="domain" description="Exonuclease VII large subunit C-terminal" evidence="6">
    <location>
        <begin position="140"/>
        <end position="428"/>
    </location>
</feature>
<accession>A0ABY1PA71</accession>
<reference evidence="8 9" key="1">
    <citation type="submission" date="2017-05" db="EMBL/GenBank/DDBJ databases">
        <authorList>
            <person name="Varghese N."/>
            <person name="Submissions S."/>
        </authorList>
    </citation>
    <scope>NUCLEOTIDE SEQUENCE [LARGE SCALE GENOMIC DNA]</scope>
    <source>
        <strain evidence="8 9">DSM 15360</strain>
    </source>
</reference>
<comment type="caution">
    <text evidence="8">The sequence shown here is derived from an EMBL/GenBank/DDBJ whole genome shotgun (WGS) entry which is preliminary data.</text>
</comment>
<evidence type="ECO:0000256" key="4">
    <source>
        <dbReference type="ARBA" id="ARBA00022839"/>
    </source>
</evidence>
<dbReference type="PANTHER" id="PTHR30008">
    <property type="entry name" value="EXODEOXYRIBONUCLEASE 7 LARGE SUBUNIT"/>
    <property type="match status" value="1"/>
</dbReference>